<evidence type="ECO:0008006" key="3">
    <source>
        <dbReference type="Google" id="ProtNLM"/>
    </source>
</evidence>
<accession>A0ABV7P7X2</accession>
<comment type="caution">
    <text evidence="1">The sequence shown here is derived from an EMBL/GenBank/DDBJ whole genome shotgun (WGS) entry which is preliminary data.</text>
</comment>
<organism evidence="1 2">
    <name type="scientific">Amycolatopsis speibonae</name>
    <dbReference type="NCBI Taxonomy" id="1450224"/>
    <lineage>
        <taxon>Bacteria</taxon>
        <taxon>Bacillati</taxon>
        <taxon>Actinomycetota</taxon>
        <taxon>Actinomycetes</taxon>
        <taxon>Pseudonocardiales</taxon>
        <taxon>Pseudonocardiaceae</taxon>
        <taxon>Amycolatopsis</taxon>
    </lineage>
</organism>
<evidence type="ECO:0000313" key="1">
    <source>
        <dbReference type="EMBL" id="MFC3454037.1"/>
    </source>
</evidence>
<sequence>MTDPLHAKIAEFIDDFALGTWAESGDEAAQHILTLVAEYQPTAVDVFGYNGEFLYAGHLQPRQGGGWNVFHHADTRHQCPTARAEREAKQ</sequence>
<reference evidence="2" key="1">
    <citation type="journal article" date="2019" name="Int. J. Syst. Evol. Microbiol.">
        <title>The Global Catalogue of Microorganisms (GCM) 10K type strain sequencing project: providing services to taxonomists for standard genome sequencing and annotation.</title>
        <authorList>
            <consortium name="The Broad Institute Genomics Platform"/>
            <consortium name="The Broad Institute Genome Sequencing Center for Infectious Disease"/>
            <person name="Wu L."/>
            <person name="Ma J."/>
        </authorList>
    </citation>
    <scope>NUCLEOTIDE SEQUENCE [LARGE SCALE GENOMIC DNA]</scope>
    <source>
        <strain evidence="2">CGMCC 4.7676</strain>
    </source>
</reference>
<dbReference type="EMBL" id="JBHRWK010000059">
    <property type="protein sequence ID" value="MFC3454037.1"/>
    <property type="molecule type" value="Genomic_DNA"/>
</dbReference>
<gene>
    <name evidence="1" type="ORF">ACFOSH_31765</name>
</gene>
<name>A0ABV7P7X2_9PSEU</name>
<proteinExistence type="predicted"/>
<dbReference type="RefSeq" id="WP_378243194.1">
    <property type="nucleotide sequence ID" value="NZ_JBHRWK010000059.1"/>
</dbReference>
<protein>
    <recommendedName>
        <fullName evidence="3">SnoaL-like domain-containing protein</fullName>
    </recommendedName>
</protein>
<keyword evidence="2" id="KW-1185">Reference proteome</keyword>
<evidence type="ECO:0000313" key="2">
    <source>
        <dbReference type="Proteomes" id="UP001595645"/>
    </source>
</evidence>
<dbReference type="Proteomes" id="UP001595645">
    <property type="component" value="Unassembled WGS sequence"/>
</dbReference>